<sequence>MLGASRIRAKKKLSTTGTLYPASSYVVNTNVVIRHPIETPYTASYTNKIDPVWLGTIPRTIVNTPDTNMDIVITLIAAV</sequence>
<reference evidence="2" key="1">
    <citation type="submission" date="2017-01" db="EMBL/GenBank/DDBJ databases">
        <authorList>
            <person name="Wang Y."/>
            <person name="White M."/>
            <person name="Kvist S."/>
            <person name="Moncalvo J.-M."/>
        </authorList>
    </citation>
    <scope>NUCLEOTIDE SEQUENCE [LARGE SCALE GENOMIC DNA]</scope>
    <source>
        <strain evidence="2">COL-18-3</strain>
    </source>
</reference>
<evidence type="ECO:0000313" key="2">
    <source>
        <dbReference type="Proteomes" id="UP000188320"/>
    </source>
</evidence>
<proteinExistence type="predicted"/>
<dbReference type="EMBL" id="LSSK01000500">
    <property type="protein sequence ID" value="OMH83130.1"/>
    <property type="molecule type" value="Genomic_DNA"/>
</dbReference>
<evidence type="ECO:0000313" key="1">
    <source>
        <dbReference type="EMBL" id="OMH83130.1"/>
    </source>
</evidence>
<protein>
    <submittedName>
        <fullName evidence="1">Uncharacterized protein</fullName>
    </submittedName>
</protein>
<name>A0A1R1PQ89_ZANCU</name>
<organism evidence="1 2">
    <name type="scientific">Zancudomyces culisetae</name>
    <name type="common">Gut fungus</name>
    <name type="synonym">Smittium culisetae</name>
    <dbReference type="NCBI Taxonomy" id="1213189"/>
    <lineage>
        <taxon>Eukaryota</taxon>
        <taxon>Fungi</taxon>
        <taxon>Fungi incertae sedis</taxon>
        <taxon>Zoopagomycota</taxon>
        <taxon>Kickxellomycotina</taxon>
        <taxon>Harpellomycetes</taxon>
        <taxon>Harpellales</taxon>
        <taxon>Legeriomycetaceae</taxon>
        <taxon>Zancudomyces</taxon>
    </lineage>
</organism>
<dbReference type="Proteomes" id="UP000188320">
    <property type="component" value="Unassembled WGS sequence"/>
</dbReference>
<gene>
    <name evidence="1" type="ORF">AX774_g3367</name>
</gene>
<dbReference type="AlphaFoldDB" id="A0A1R1PQ89"/>
<comment type="caution">
    <text evidence="1">The sequence shown here is derived from an EMBL/GenBank/DDBJ whole genome shotgun (WGS) entry which is preliminary data.</text>
</comment>
<keyword evidence="2" id="KW-1185">Reference proteome</keyword>
<accession>A0A1R1PQ89</accession>